<evidence type="ECO:0000313" key="3">
    <source>
        <dbReference type="Proteomes" id="UP000193136"/>
    </source>
</evidence>
<name>A0A1X0YB91_9BACT</name>
<keyword evidence="1" id="KW-0732">Signal</keyword>
<dbReference type="EMBL" id="NAAD01000003">
    <property type="protein sequence ID" value="ORJ62386.1"/>
    <property type="molecule type" value="Genomic_DNA"/>
</dbReference>
<dbReference type="RefSeq" id="WP_085009399.1">
    <property type="nucleotide sequence ID" value="NZ_NAAD01000003.1"/>
</dbReference>
<feature type="signal peptide" evidence="1">
    <location>
        <begin position="1"/>
        <end position="24"/>
    </location>
</feature>
<sequence>MRRICLFSAGLLLFFFTGALPALAGPPPVPGPKVRCPVCGMFVAPYAAWQSSILYSDGRRDYFDGPKDLFRQFFSLDEAGLKSVREVWVTEYYSAQPIPADAVYFIGGSDVLGPMGEDLVPVKGRKAAETFLRDHGGKRILQFDGHQLNPVAAQ</sequence>
<feature type="chain" id="PRO_5012891188" description="Nitrous oxide reductase accessory protein NosL" evidence="1">
    <location>
        <begin position="25"/>
        <end position="154"/>
    </location>
</feature>
<accession>A0A1X0YB91</accession>
<dbReference type="OrthoDB" id="982633at2"/>
<reference evidence="2 3" key="1">
    <citation type="submission" date="2017-03" db="EMBL/GenBank/DDBJ databases">
        <title>Genome sequence of Geothermobacter sp. EPR-M, Deep-Sea Iron Reducer.</title>
        <authorList>
            <person name="Tully B."/>
            <person name="Savalia P."/>
            <person name="Abuyen K."/>
            <person name="Baughan C."/>
            <person name="Romero E."/>
            <person name="Ronkowski C."/>
            <person name="Torres B."/>
            <person name="Tremblay J."/>
            <person name="Trujillo A."/>
            <person name="Tyler M."/>
            <person name="Perez-Rodriguez I."/>
            <person name="Amend J."/>
        </authorList>
    </citation>
    <scope>NUCLEOTIDE SEQUENCE [LARGE SCALE GENOMIC DNA]</scope>
    <source>
        <strain evidence="2 3">EPR-M</strain>
    </source>
</reference>
<evidence type="ECO:0000256" key="1">
    <source>
        <dbReference type="SAM" id="SignalP"/>
    </source>
</evidence>
<keyword evidence="3" id="KW-1185">Reference proteome</keyword>
<evidence type="ECO:0000313" key="2">
    <source>
        <dbReference type="EMBL" id="ORJ62386.1"/>
    </source>
</evidence>
<dbReference type="InterPro" id="IPR008719">
    <property type="entry name" value="N2O_reductase_NosL"/>
</dbReference>
<dbReference type="Proteomes" id="UP000193136">
    <property type="component" value="Unassembled WGS sequence"/>
</dbReference>
<gene>
    <name evidence="2" type="ORF">B5V00_03615</name>
</gene>
<dbReference type="Pfam" id="PF05573">
    <property type="entry name" value="NosL"/>
    <property type="match status" value="1"/>
</dbReference>
<protein>
    <recommendedName>
        <fullName evidence="4">Nitrous oxide reductase accessory protein NosL</fullName>
    </recommendedName>
</protein>
<dbReference type="PANTHER" id="PTHR41247:SF1">
    <property type="entry name" value="HTH-TYPE TRANSCRIPTIONAL REPRESSOR YCNK"/>
    <property type="match status" value="1"/>
</dbReference>
<evidence type="ECO:0008006" key="4">
    <source>
        <dbReference type="Google" id="ProtNLM"/>
    </source>
</evidence>
<dbReference type="STRING" id="1969733.B5V00_03615"/>
<dbReference type="PANTHER" id="PTHR41247">
    <property type="entry name" value="HTH-TYPE TRANSCRIPTIONAL REPRESSOR YCNK"/>
    <property type="match status" value="1"/>
</dbReference>
<dbReference type="Gene3D" id="3.30.70.2050">
    <property type="match status" value="1"/>
</dbReference>
<dbReference type="AlphaFoldDB" id="A0A1X0YB91"/>
<organism evidence="2 3">
    <name type="scientific">Geothermobacter hydrogeniphilus</name>
    <dbReference type="NCBI Taxonomy" id="1969733"/>
    <lineage>
        <taxon>Bacteria</taxon>
        <taxon>Pseudomonadati</taxon>
        <taxon>Thermodesulfobacteriota</taxon>
        <taxon>Desulfuromonadia</taxon>
        <taxon>Desulfuromonadales</taxon>
        <taxon>Geothermobacteraceae</taxon>
        <taxon>Geothermobacter</taxon>
    </lineage>
</organism>
<proteinExistence type="predicted"/>
<dbReference type="SUPFAM" id="SSF160387">
    <property type="entry name" value="NosL/MerB-like"/>
    <property type="match status" value="1"/>
</dbReference>
<comment type="caution">
    <text evidence="2">The sequence shown here is derived from an EMBL/GenBank/DDBJ whole genome shotgun (WGS) entry which is preliminary data.</text>
</comment>